<dbReference type="EC" id="2.7.1.2" evidence="2"/>
<evidence type="ECO:0000313" key="10">
    <source>
        <dbReference type="Proteomes" id="UP001164718"/>
    </source>
</evidence>
<evidence type="ECO:0000256" key="4">
    <source>
        <dbReference type="ARBA" id="ARBA00022679"/>
    </source>
</evidence>
<dbReference type="Proteomes" id="UP001164718">
    <property type="component" value="Chromosome"/>
</dbReference>
<keyword evidence="7" id="KW-0067">ATP-binding</keyword>
<keyword evidence="5" id="KW-0547">Nucleotide-binding</keyword>
<gene>
    <name evidence="9" type="ORF">OE104_03560</name>
</gene>
<name>A0A9E8LVF2_9BACI</name>
<evidence type="ECO:0000313" key="9">
    <source>
        <dbReference type="EMBL" id="WAA10420.1"/>
    </source>
</evidence>
<dbReference type="SUPFAM" id="SSF53067">
    <property type="entry name" value="Actin-like ATPase domain"/>
    <property type="match status" value="1"/>
</dbReference>
<keyword evidence="10" id="KW-1185">Reference proteome</keyword>
<keyword evidence="4 9" id="KW-0808">Transferase</keyword>
<evidence type="ECO:0000256" key="6">
    <source>
        <dbReference type="ARBA" id="ARBA00022777"/>
    </source>
</evidence>
<protein>
    <recommendedName>
        <fullName evidence="3">Glucokinase</fullName>
        <ecNumber evidence="2">2.7.1.2</ecNumber>
    </recommendedName>
    <alternativeName>
        <fullName evidence="8">Glucose kinase</fullName>
    </alternativeName>
</protein>
<evidence type="ECO:0000256" key="7">
    <source>
        <dbReference type="ARBA" id="ARBA00022840"/>
    </source>
</evidence>
<evidence type="ECO:0000256" key="1">
    <source>
        <dbReference type="ARBA" id="ARBA00006479"/>
    </source>
</evidence>
<dbReference type="PANTHER" id="PTHR18964:SF149">
    <property type="entry name" value="BIFUNCTIONAL UDP-N-ACETYLGLUCOSAMINE 2-EPIMERASE_N-ACETYLMANNOSAMINE KINASE"/>
    <property type="match status" value="1"/>
</dbReference>
<sequence length="320" mass="33943">MKKDYIFAIDLGGTTTKLAIINDEGQFIHKWEIPTNISENGRFIVPNIADSFNEEIDKLQVSKDRFLGVGMGAPGPVVQDGVISKAVNLGWEQFPLKLELERFVQLPAFVENDANCAALGEMWLGAGKGLKNIVCVTLGTGVGGGIIINGEIVSGSNGGGGEIGHMSVQTEDGYRCNCGKSGCLETVASATGVVRIATEYIQNSNERSALKDLYEKTGAVTSKDVFDAKRNGDSLAQKVVDRVAFYLGYAFGNVAALLNPEAIVVGGGVSKAGDALLTPIQSYYERFAFPASKKDTKIVLATLGNDAGVLGAAWLVKKNQ</sequence>
<keyword evidence="6" id="KW-0418">Kinase</keyword>
<dbReference type="KEGG" id="faf:OE104_03560"/>
<dbReference type="PANTHER" id="PTHR18964">
    <property type="entry name" value="ROK (REPRESSOR, ORF, KINASE) FAMILY"/>
    <property type="match status" value="1"/>
</dbReference>
<dbReference type="AlphaFoldDB" id="A0A9E8LVF2"/>
<reference evidence="9" key="1">
    <citation type="submission" date="2022-09" db="EMBL/GenBank/DDBJ databases">
        <title>Complete Genomes of Fervidibacillus albus and Fervidibacillus halotolerans isolated from tidal flat sediments.</title>
        <authorList>
            <person name="Kwon K.K."/>
            <person name="Yang S.-H."/>
            <person name="Park M.J."/>
            <person name="Oh H.-M."/>
        </authorList>
    </citation>
    <scope>NUCLEOTIDE SEQUENCE</scope>
    <source>
        <strain evidence="9">MEBiC13591</strain>
    </source>
</reference>
<evidence type="ECO:0000256" key="3">
    <source>
        <dbReference type="ARBA" id="ARBA00014701"/>
    </source>
</evidence>
<comment type="similarity">
    <text evidence="1">Belongs to the ROK (NagC/XylR) family.</text>
</comment>
<dbReference type="GO" id="GO:0004340">
    <property type="term" value="F:glucokinase activity"/>
    <property type="evidence" value="ECO:0007669"/>
    <property type="project" value="UniProtKB-EC"/>
</dbReference>
<dbReference type="GO" id="GO:0006096">
    <property type="term" value="P:glycolytic process"/>
    <property type="evidence" value="ECO:0007669"/>
    <property type="project" value="InterPro"/>
</dbReference>
<dbReference type="NCBIfam" id="TIGR00744">
    <property type="entry name" value="ROK_glcA_fam"/>
    <property type="match status" value="1"/>
</dbReference>
<accession>A0A9E8LVF2</accession>
<organism evidence="9 10">
    <name type="scientific">Fervidibacillus albus</name>
    <dbReference type="NCBI Taxonomy" id="2980026"/>
    <lineage>
        <taxon>Bacteria</taxon>
        <taxon>Bacillati</taxon>
        <taxon>Bacillota</taxon>
        <taxon>Bacilli</taxon>
        <taxon>Bacillales</taxon>
        <taxon>Bacillaceae</taxon>
        <taxon>Fervidibacillus</taxon>
    </lineage>
</organism>
<dbReference type="PROSITE" id="PS01125">
    <property type="entry name" value="ROK"/>
    <property type="match status" value="1"/>
</dbReference>
<dbReference type="EMBL" id="CP106878">
    <property type="protein sequence ID" value="WAA10420.1"/>
    <property type="molecule type" value="Genomic_DNA"/>
</dbReference>
<evidence type="ECO:0000256" key="2">
    <source>
        <dbReference type="ARBA" id="ARBA00012323"/>
    </source>
</evidence>
<dbReference type="InterPro" id="IPR043129">
    <property type="entry name" value="ATPase_NBD"/>
</dbReference>
<dbReference type="InterPro" id="IPR000600">
    <property type="entry name" value="ROK"/>
</dbReference>
<proteinExistence type="inferred from homology"/>
<dbReference type="Gene3D" id="3.30.420.40">
    <property type="match status" value="2"/>
</dbReference>
<dbReference type="GO" id="GO:0005524">
    <property type="term" value="F:ATP binding"/>
    <property type="evidence" value="ECO:0007669"/>
    <property type="project" value="UniProtKB-KW"/>
</dbReference>
<evidence type="ECO:0000256" key="8">
    <source>
        <dbReference type="ARBA" id="ARBA00032386"/>
    </source>
</evidence>
<evidence type="ECO:0000256" key="5">
    <source>
        <dbReference type="ARBA" id="ARBA00022741"/>
    </source>
</evidence>
<dbReference type="Pfam" id="PF00480">
    <property type="entry name" value="ROK"/>
    <property type="match status" value="1"/>
</dbReference>
<dbReference type="RefSeq" id="WP_275418208.1">
    <property type="nucleotide sequence ID" value="NZ_CP106878.1"/>
</dbReference>
<dbReference type="GO" id="GO:0005737">
    <property type="term" value="C:cytoplasm"/>
    <property type="evidence" value="ECO:0007669"/>
    <property type="project" value="InterPro"/>
</dbReference>
<dbReference type="InterPro" id="IPR049874">
    <property type="entry name" value="ROK_cs"/>
</dbReference>
<dbReference type="InterPro" id="IPR004654">
    <property type="entry name" value="ROK_glcA"/>
</dbReference>